<proteinExistence type="predicted"/>
<gene>
    <name evidence="8" type="ORF">MACJ_001508</name>
</gene>
<dbReference type="SUPFAM" id="SSF50978">
    <property type="entry name" value="WD40 repeat-like"/>
    <property type="match status" value="2"/>
</dbReference>
<feature type="compositionally biased region" description="Basic and acidic residues" evidence="6">
    <location>
        <begin position="449"/>
        <end position="463"/>
    </location>
</feature>
<dbReference type="PANTHER" id="PTHR19854">
    <property type="entry name" value="TRANSDUCIN BETA-LIKE 3"/>
    <property type="match status" value="1"/>
</dbReference>
<dbReference type="SUPFAM" id="SSF50969">
    <property type="entry name" value="YVTN repeat-like/Quinoprotein amine dehydrogenase"/>
    <property type="match status" value="1"/>
</dbReference>
<organism evidence="8 9">
    <name type="scientific">Theileria orientalis</name>
    <dbReference type="NCBI Taxonomy" id="68886"/>
    <lineage>
        <taxon>Eukaryota</taxon>
        <taxon>Sar</taxon>
        <taxon>Alveolata</taxon>
        <taxon>Apicomplexa</taxon>
        <taxon>Aconoidasida</taxon>
        <taxon>Piroplasmida</taxon>
        <taxon>Theileriidae</taxon>
        <taxon>Theileria</taxon>
    </lineage>
</organism>
<feature type="repeat" description="WD" evidence="5">
    <location>
        <begin position="713"/>
        <end position="754"/>
    </location>
</feature>
<dbReference type="InterPro" id="IPR036322">
    <property type="entry name" value="WD40_repeat_dom_sf"/>
</dbReference>
<feature type="region of interest" description="Disordered" evidence="6">
    <location>
        <begin position="436"/>
        <end position="463"/>
    </location>
</feature>
<dbReference type="PANTHER" id="PTHR19854:SF15">
    <property type="entry name" value="TRANSDUCIN BETA-LIKE PROTEIN 3"/>
    <property type="match status" value="1"/>
</dbReference>
<dbReference type="GO" id="GO:0000480">
    <property type="term" value="P:endonucleolytic cleavage in 5'-ETS of tricistronic rRNA transcript (SSU-rRNA, 5.8S rRNA, LSU-rRNA)"/>
    <property type="evidence" value="ECO:0007669"/>
    <property type="project" value="TreeGrafter"/>
</dbReference>
<dbReference type="InterPro" id="IPR011044">
    <property type="entry name" value="Quino_amine_DH_bsu"/>
</dbReference>
<dbReference type="SMART" id="SM00320">
    <property type="entry name" value="WD40"/>
    <property type="match status" value="8"/>
</dbReference>
<feature type="repeat" description="WD" evidence="5">
    <location>
        <begin position="522"/>
        <end position="556"/>
    </location>
</feature>
<dbReference type="InterPro" id="IPR019775">
    <property type="entry name" value="WD40_repeat_CS"/>
</dbReference>
<dbReference type="Gene3D" id="2.130.10.10">
    <property type="entry name" value="YVTN repeat-like/Quinoprotein amine dehydrogenase"/>
    <property type="match status" value="3"/>
</dbReference>
<dbReference type="Pfam" id="PF08625">
    <property type="entry name" value="Utp13"/>
    <property type="match status" value="1"/>
</dbReference>
<dbReference type="PROSITE" id="PS50294">
    <property type="entry name" value="WD_REPEATS_REGION"/>
    <property type="match status" value="3"/>
</dbReference>
<keyword evidence="3" id="KW-0677">Repeat</keyword>
<dbReference type="InterPro" id="IPR015943">
    <property type="entry name" value="WD40/YVTN_repeat-like_dom_sf"/>
</dbReference>
<evidence type="ECO:0000256" key="1">
    <source>
        <dbReference type="ARBA" id="ARBA00004604"/>
    </source>
</evidence>
<dbReference type="EMBL" id="CP056068">
    <property type="protein sequence ID" value="UKJ90574.2"/>
    <property type="molecule type" value="Genomic_DNA"/>
</dbReference>
<feature type="repeat" description="WD" evidence="5">
    <location>
        <begin position="671"/>
        <end position="712"/>
    </location>
</feature>
<dbReference type="PRINTS" id="PR00320">
    <property type="entry name" value="GPROTEINBRPT"/>
</dbReference>
<dbReference type="GO" id="GO:0034511">
    <property type="term" value="F:U3 snoRNA binding"/>
    <property type="evidence" value="ECO:0007669"/>
    <property type="project" value="TreeGrafter"/>
</dbReference>
<dbReference type="PROSITE" id="PS00678">
    <property type="entry name" value="WD_REPEATS_1"/>
    <property type="match status" value="3"/>
</dbReference>
<evidence type="ECO:0000256" key="5">
    <source>
        <dbReference type="PROSITE-ProRule" id="PRU00221"/>
    </source>
</evidence>
<dbReference type="GO" id="GO:0030686">
    <property type="term" value="C:90S preribosome"/>
    <property type="evidence" value="ECO:0007669"/>
    <property type="project" value="TreeGrafter"/>
</dbReference>
<evidence type="ECO:0000256" key="6">
    <source>
        <dbReference type="SAM" id="MobiDB-lite"/>
    </source>
</evidence>
<dbReference type="AlphaFoldDB" id="A0A976M8N9"/>
<dbReference type="Pfam" id="PF00400">
    <property type="entry name" value="WD40"/>
    <property type="match status" value="3"/>
</dbReference>
<dbReference type="InterPro" id="IPR001680">
    <property type="entry name" value="WD40_rpt"/>
</dbReference>
<dbReference type="GO" id="GO:0032040">
    <property type="term" value="C:small-subunit processome"/>
    <property type="evidence" value="ECO:0007669"/>
    <property type="project" value="InterPro"/>
</dbReference>
<dbReference type="OrthoDB" id="674604at2759"/>
<feature type="domain" description="U3 small nucleolar RNA-associated protein 13 C-terminal" evidence="7">
    <location>
        <begin position="808"/>
        <end position="971"/>
    </location>
</feature>
<name>A0A976M8N9_THEOR</name>
<sequence length="989" mass="112883">MDSDANYLVSFYKETSRYFSYGGDSLIVLPNLNSFISQYDDCLYAVPLQNLNDSSSLVESLLRDEFLDEIDPNEKNKREILCILDSNEDNLYNGTKYSNRCVVALGGISRYIVNPPSDQLIVVFSNNVMCVYSLLSDKKDWLYLSLISSIKINNNNKGISSICVNNNDILIGLMDGTVLFYQNGKFKNSYRINSSPITLLKPFKREKLFLCNRDGDVYLYDYVKRVRLANFKDHTALVKSLHYIVTKDNEIGLITLDNDNIIDMWSISGGSTTANHKASKDEEDDILVFGGKEKMVRPFKRLIKHDNIVSVIVVTSKLSDDVERKKKGSWVLLIIEESGKMYYEDPTDQSVILKNEVMYGFGLVKSVDYTKELIVLLSLNGTVLIYDHSFKLIKSLMSNFNNLFQFSLINPTVSTPGTSVNSNSNDNDDIYIDVDNTDNGSDEGSLNHNEMDERQPEVAHSAKESYEEVNSYYEYSKSWYNKHRKRKNGSKLMVVLTGDDVIRILLLNQLNEFIPLGLKNTRQTHKEVVTTIYHDHQNDLLLSGSKDKLIILWDMKRLVQLKLINTIYIVTSLLLVAKLSNSNMVDIVCSNNNIINLYSTKLSFDGTDSKSIKQLGDMNKEVDKSTHTSVVHKTNINYLGISHNKKYISSCSNDKVIVVHNANNLIVKGRCIGHKKSVLYVKFMKMTRTLVSSSMDQTIKIWNLSDFTNVKTLQGHTNSIMKILALDNNVQLISCGLDGFVKLWNVPNSDCVQTLSSHDSQAVWDIEVDNNKLYSVSNNLIVVSEDASGEMMKKKVLEDKNEEIVTSQINSLLLKDDYKESLVLSIRLNNIKLTNSIILKLTNKLLFDPEFQIKGDGDEEKVVGEGSVDSREEDVYDYLINRIKEEKEEEERKQLLRNLLNFIKTWVTNRKNYYTANVLLNKILRSLKLDELFKVEGLLETVEFLLHNLSNHQTRLSNLQEKSYLLDIIAQHNPVSVNTNVINDVLYKY</sequence>
<evidence type="ECO:0000256" key="4">
    <source>
        <dbReference type="ARBA" id="ARBA00023242"/>
    </source>
</evidence>
<evidence type="ECO:0000313" key="8">
    <source>
        <dbReference type="EMBL" id="UKJ90574.2"/>
    </source>
</evidence>
<comment type="subcellular location">
    <subcellularLocation>
        <location evidence="1">Nucleus</location>
        <location evidence="1">Nucleolus</location>
    </subcellularLocation>
</comment>
<evidence type="ECO:0000256" key="2">
    <source>
        <dbReference type="ARBA" id="ARBA00022574"/>
    </source>
</evidence>
<accession>A0A976M8N9</accession>
<dbReference type="InterPro" id="IPR013934">
    <property type="entry name" value="Utp13_C"/>
</dbReference>
<protein>
    <submittedName>
        <fullName evidence="8">Transducin-like G-protein beta</fullName>
    </submittedName>
</protein>
<evidence type="ECO:0000313" key="9">
    <source>
        <dbReference type="Proteomes" id="UP000244803"/>
    </source>
</evidence>
<reference evidence="8" key="1">
    <citation type="submission" date="2022-07" db="EMBL/GenBank/DDBJ databases">
        <title>Evaluation of T. orientalis genome assembly methods using nanopore sequencing and analysis of variation between genomes.</title>
        <authorList>
            <person name="Yam J."/>
            <person name="Micallef M.L."/>
            <person name="Liu M."/>
            <person name="Djordjevic S.P."/>
            <person name="Bogema D.R."/>
            <person name="Jenkins C."/>
        </authorList>
    </citation>
    <scope>NUCLEOTIDE SEQUENCE</scope>
    <source>
        <strain evidence="8">Fish Creek</strain>
    </source>
</reference>
<dbReference type="InterPro" id="IPR020472">
    <property type="entry name" value="WD40_PAC1"/>
</dbReference>
<keyword evidence="2 5" id="KW-0853">WD repeat</keyword>
<dbReference type="Proteomes" id="UP000244803">
    <property type="component" value="Chromosome 2"/>
</dbReference>
<dbReference type="PROSITE" id="PS50082">
    <property type="entry name" value="WD_REPEATS_2"/>
    <property type="match status" value="3"/>
</dbReference>
<dbReference type="GO" id="GO:0000472">
    <property type="term" value="P:endonucleolytic cleavage to generate mature 5'-end of SSU-rRNA from (SSU-rRNA, 5.8S rRNA, LSU-rRNA)"/>
    <property type="evidence" value="ECO:0007669"/>
    <property type="project" value="TreeGrafter"/>
</dbReference>
<keyword evidence="4" id="KW-0539">Nucleus</keyword>
<evidence type="ECO:0000259" key="7">
    <source>
        <dbReference type="Pfam" id="PF08625"/>
    </source>
</evidence>
<evidence type="ECO:0000256" key="3">
    <source>
        <dbReference type="ARBA" id="ARBA00022737"/>
    </source>
</evidence>